<evidence type="ECO:0000313" key="3">
    <source>
        <dbReference type="EMBL" id="MDK7187671.1"/>
    </source>
</evidence>
<dbReference type="InterPro" id="IPR042274">
    <property type="entry name" value="YycH/YycI_2"/>
</dbReference>
<reference evidence="3" key="1">
    <citation type="submission" date="2023-05" db="EMBL/GenBank/DDBJ databases">
        <title>Cataloging the Phylogenetic Diversity of Human Bladder Bacteria.</title>
        <authorList>
            <person name="Du J."/>
        </authorList>
    </citation>
    <scope>NUCLEOTIDE SEQUENCE</scope>
    <source>
        <strain evidence="3">UMB1231</strain>
    </source>
</reference>
<proteinExistence type="predicted"/>
<feature type="transmembrane region" description="Helical" evidence="1">
    <location>
        <begin position="6"/>
        <end position="26"/>
    </location>
</feature>
<dbReference type="AlphaFoldDB" id="A0AAJ1V3Q6"/>
<feature type="domain" description="Regulatory protein YycH" evidence="2">
    <location>
        <begin position="8"/>
        <end position="451"/>
    </location>
</feature>
<protein>
    <submittedName>
        <fullName evidence="3">Two-component system activity regulator YycH</fullName>
    </submittedName>
</protein>
<dbReference type="InterPro" id="IPR009996">
    <property type="entry name" value="YycH"/>
</dbReference>
<dbReference type="RefSeq" id="WP_006908354.1">
    <property type="nucleotide sequence ID" value="NZ_JASOOE010000012.1"/>
</dbReference>
<name>A0AAJ1V3Q6_9LACT</name>
<dbReference type="CDD" id="cd15787">
    <property type="entry name" value="YycH_N"/>
    <property type="match status" value="1"/>
</dbReference>
<dbReference type="Gene3D" id="3.30.310.160">
    <property type="entry name" value="YycH protein, domain 2"/>
    <property type="match status" value="1"/>
</dbReference>
<evidence type="ECO:0000259" key="2">
    <source>
        <dbReference type="Pfam" id="PF07435"/>
    </source>
</evidence>
<gene>
    <name evidence="3" type="primary">yycH</name>
    <name evidence="3" type="ORF">QP433_06730</name>
</gene>
<dbReference type="Proteomes" id="UP001229251">
    <property type="component" value="Unassembled WGS sequence"/>
</dbReference>
<comment type="caution">
    <text evidence="3">The sequence shown here is derived from an EMBL/GenBank/DDBJ whole genome shotgun (WGS) entry which is preliminary data.</text>
</comment>
<evidence type="ECO:0000313" key="4">
    <source>
        <dbReference type="Proteomes" id="UP001229251"/>
    </source>
</evidence>
<dbReference type="Pfam" id="PF07435">
    <property type="entry name" value="YycH"/>
    <property type="match status" value="1"/>
</dbReference>
<keyword evidence="1" id="KW-1133">Transmembrane helix</keyword>
<keyword evidence="1" id="KW-0812">Transmembrane</keyword>
<evidence type="ECO:0000256" key="1">
    <source>
        <dbReference type="SAM" id="Phobius"/>
    </source>
</evidence>
<organism evidence="3 4">
    <name type="scientific">Facklamia hominis</name>
    <dbReference type="NCBI Taxonomy" id="178214"/>
    <lineage>
        <taxon>Bacteria</taxon>
        <taxon>Bacillati</taxon>
        <taxon>Bacillota</taxon>
        <taxon>Bacilli</taxon>
        <taxon>Lactobacillales</taxon>
        <taxon>Aerococcaceae</taxon>
        <taxon>Facklamia</taxon>
    </lineage>
</organism>
<accession>A0AAJ1V3Q6</accession>
<keyword evidence="1" id="KW-0472">Membrane</keyword>
<dbReference type="EMBL" id="JASOOE010000012">
    <property type="protein sequence ID" value="MDK7187671.1"/>
    <property type="molecule type" value="Genomic_DNA"/>
</dbReference>
<sequence length="471" mass="55321">MKNKSWISFFLVICFILNLLLTYLLIDARALYNLYQQFTNIDQQTKLIDENHPSETNYYRTVEPTMDQVLAPCQIIVNQEGQLYWLPQHILEELLKDVFNQPFVEITQKQARIDAIELNEHLSKNHVQFIFPNKMPLAFFANWVKIPIDTNHQFAINRIVLSRGKDHKVYLVDSINKAYLEGKYDPQKMSDEFLRRIDKTLDQAVMVDEYAINRDSVYLPKQHLTSPSQVYTLEKIPENLFINPVFKGENFDITESQEEHTRLYHNYNKNLMIDDNTNILIMSQNENYNNQMTQKDLYDINLETKIKESLKVLKNFEYWRQGLRVFSENQHQIVYRRYLGGLPIFPQGDHVDYGAVKISLTNHVKRINLNQLQLPILTLGVNVDDQSRPVDIETGAEIQALLDKAGLKFSQFNQIVLGFEWQANMENFKKVELVPKWFFIVGNRVYSIDQIKNGFVREDLAKKPSETDSVN</sequence>